<dbReference type="STRING" id="39946.B8BJ14"/>
<sequence>MAPSFRLSSAPESADEATAHKEIYDQLPRVAETFPSAPSLIGLPCSRHPDGWYTFTNGVVSSMVIKEHLTARATDIFLTTFPKSGTTWLKVLLYSTLHRGTDELVAHSPHQLVPFLESQVFVNDRIPDLSSLSSPRLFMTHIPSQSLPNSVATSGCKVVYLCRDPKDCFVSLWHFWNRFMPWDIDEAHRQFCDGVSQFGPFWEHILGYWRWHVEKPNQVLFLTYEELAADTLGQLRRLAEFVGCPFTTEEQKHGVDRNIVEACALENMSGLEVNRSGTITIVDSTVPNNTFFRRGVVGDWRNHLTPEMARRIDEITKSKFKGSGLLLHPQFLQAGVCERHGHQEASDGAHHGRLHHHLPQVRHHMAQGAYVLCSPPRRPRASVPFLESQLFVNDRIPDLSSLPEPRLLTTHIPAQSLPDSIAASGSKVVYLCRDPKDCFVSLWHFWNRFVSWNIDVAVRQFCDGISHFGPFWEHVLGYWRWHVEMPSQVFFLTYEELAADTLGLLRRLAEFVGHPFTVEEQEAGVDRKIVEICAMESLSRLEVNLSGTTDFIEKDVPNNIFFRRGVVGDWRNYLTPEMAMKIDEIIEIKFEGTGLLFHPQLLREKGELK</sequence>
<dbReference type="Pfam" id="PF00685">
    <property type="entry name" value="Sulfotransfer_1"/>
    <property type="match status" value="2"/>
</dbReference>
<comment type="similarity">
    <text evidence="1">Belongs to the sulfotransferase 1 family.</text>
</comment>
<evidence type="ECO:0000259" key="3">
    <source>
        <dbReference type="Pfam" id="PF00685"/>
    </source>
</evidence>
<dbReference type="HOGENOM" id="CLU_027239_9_0_1"/>
<evidence type="ECO:0000256" key="1">
    <source>
        <dbReference type="ARBA" id="ARBA00005771"/>
    </source>
</evidence>
<dbReference type="InterPro" id="IPR000863">
    <property type="entry name" value="Sulfotransferase_dom"/>
</dbReference>
<name>B8BJ14_ORYSI</name>
<evidence type="ECO:0000313" key="4">
    <source>
        <dbReference type="EMBL" id="EEC67649.1"/>
    </source>
</evidence>
<evidence type="ECO:0000256" key="2">
    <source>
        <dbReference type="ARBA" id="ARBA00022679"/>
    </source>
</evidence>
<dbReference type="InterPro" id="IPR027417">
    <property type="entry name" value="P-loop_NTPase"/>
</dbReference>
<keyword evidence="5" id="KW-1185">Reference proteome</keyword>
<dbReference type="Proteomes" id="UP000007015">
    <property type="component" value="Chromosome 11"/>
</dbReference>
<dbReference type="Gramene" id="BGIOSGA034520-TA">
    <property type="protein sequence ID" value="BGIOSGA034520-PA"/>
    <property type="gene ID" value="BGIOSGA034520"/>
</dbReference>
<organism evidence="4 5">
    <name type="scientific">Oryza sativa subsp. indica</name>
    <name type="common">Rice</name>
    <dbReference type="NCBI Taxonomy" id="39946"/>
    <lineage>
        <taxon>Eukaryota</taxon>
        <taxon>Viridiplantae</taxon>
        <taxon>Streptophyta</taxon>
        <taxon>Embryophyta</taxon>
        <taxon>Tracheophyta</taxon>
        <taxon>Spermatophyta</taxon>
        <taxon>Magnoliopsida</taxon>
        <taxon>Liliopsida</taxon>
        <taxon>Poales</taxon>
        <taxon>Poaceae</taxon>
        <taxon>BOP clade</taxon>
        <taxon>Oryzoideae</taxon>
        <taxon>Oryzeae</taxon>
        <taxon>Oryzinae</taxon>
        <taxon>Oryza</taxon>
        <taxon>Oryza sativa</taxon>
    </lineage>
</organism>
<dbReference type="GO" id="GO:0008146">
    <property type="term" value="F:sulfotransferase activity"/>
    <property type="evidence" value="ECO:0007669"/>
    <property type="project" value="InterPro"/>
</dbReference>
<dbReference type="OMA" id="HFWNRFV"/>
<dbReference type="SUPFAM" id="SSF52540">
    <property type="entry name" value="P-loop containing nucleoside triphosphate hydrolases"/>
    <property type="match status" value="2"/>
</dbReference>
<evidence type="ECO:0000313" key="5">
    <source>
        <dbReference type="Proteomes" id="UP000007015"/>
    </source>
</evidence>
<feature type="domain" description="Sulfotransferase" evidence="3">
    <location>
        <begin position="74"/>
        <end position="324"/>
    </location>
</feature>
<dbReference type="PANTHER" id="PTHR11783">
    <property type="entry name" value="SULFOTRANSFERASE SULT"/>
    <property type="match status" value="1"/>
</dbReference>
<dbReference type="Gene3D" id="3.40.50.300">
    <property type="entry name" value="P-loop containing nucleotide triphosphate hydrolases"/>
    <property type="match status" value="2"/>
</dbReference>
<dbReference type="EMBL" id="CM000136">
    <property type="protein sequence ID" value="EEC67649.1"/>
    <property type="molecule type" value="Genomic_DNA"/>
</dbReference>
<feature type="domain" description="Sulfotransferase" evidence="3">
    <location>
        <begin position="380"/>
        <end position="594"/>
    </location>
</feature>
<dbReference type="AlphaFoldDB" id="B8BJ14"/>
<gene>
    <name evidence="4" type="ORF">OsI_35059</name>
</gene>
<keyword evidence="2" id="KW-0808">Transferase</keyword>
<protein>
    <recommendedName>
        <fullName evidence="3">Sulfotransferase domain-containing protein</fullName>
    </recommendedName>
</protein>
<proteinExistence type="inferred from homology"/>
<reference evidence="4 5" key="1">
    <citation type="journal article" date="2005" name="PLoS Biol.">
        <title>The genomes of Oryza sativa: a history of duplications.</title>
        <authorList>
            <person name="Yu J."/>
            <person name="Wang J."/>
            <person name="Lin W."/>
            <person name="Li S."/>
            <person name="Li H."/>
            <person name="Zhou J."/>
            <person name="Ni P."/>
            <person name="Dong W."/>
            <person name="Hu S."/>
            <person name="Zeng C."/>
            <person name="Zhang J."/>
            <person name="Zhang Y."/>
            <person name="Li R."/>
            <person name="Xu Z."/>
            <person name="Li S."/>
            <person name="Li X."/>
            <person name="Zheng H."/>
            <person name="Cong L."/>
            <person name="Lin L."/>
            <person name="Yin J."/>
            <person name="Geng J."/>
            <person name="Li G."/>
            <person name="Shi J."/>
            <person name="Liu J."/>
            <person name="Lv H."/>
            <person name="Li J."/>
            <person name="Wang J."/>
            <person name="Deng Y."/>
            <person name="Ran L."/>
            <person name="Shi X."/>
            <person name="Wang X."/>
            <person name="Wu Q."/>
            <person name="Li C."/>
            <person name="Ren X."/>
            <person name="Wang J."/>
            <person name="Wang X."/>
            <person name="Li D."/>
            <person name="Liu D."/>
            <person name="Zhang X."/>
            <person name="Ji Z."/>
            <person name="Zhao W."/>
            <person name="Sun Y."/>
            <person name="Zhang Z."/>
            <person name="Bao J."/>
            <person name="Han Y."/>
            <person name="Dong L."/>
            <person name="Ji J."/>
            <person name="Chen P."/>
            <person name="Wu S."/>
            <person name="Liu J."/>
            <person name="Xiao Y."/>
            <person name="Bu D."/>
            <person name="Tan J."/>
            <person name="Yang L."/>
            <person name="Ye C."/>
            <person name="Zhang J."/>
            <person name="Xu J."/>
            <person name="Zhou Y."/>
            <person name="Yu Y."/>
            <person name="Zhang B."/>
            <person name="Zhuang S."/>
            <person name="Wei H."/>
            <person name="Liu B."/>
            <person name="Lei M."/>
            <person name="Yu H."/>
            <person name="Li Y."/>
            <person name="Xu H."/>
            <person name="Wei S."/>
            <person name="He X."/>
            <person name="Fang L."/>
            <person name="Zhang Z."/>
            <person name="Zhang Y."/>
            <person name="Huang X."/>
            <person name="Su Z."/>
            <person name="Tong W."/>
            <person name="Li J."/>
            <person name="Tong Z."/>
            <person name="Li S."/>
            <person name="Ye J."/>
            <person name="Wang L."/>
            <person name="Fang L."/>
            <person name="Lei T."/>
            <person name="Chen C."/>
            <person name="Chen H."/>
            <person name="Xu Z."/>
            <person name="Li H."/>
            <person name="Huang H."/>
            <person name="Zhang F."/>
            <person name="Xu H."/>
            <person name="Li N."/>
            <person name="Zhao C."/>
            <person name="Li S."/>
            <person name="Dong L."/>
            <person name="Huang Y."/>
            <person name="Li L."/>
            <person name="Xi Y."/>
            <person name="Qi Q."/>
            <person name="Li W."/>
            <person name="Zhang B."/>
            <person name="Hu W."/>
            <person name="Zhang Y."/>
            <person name="Tian X."/>
            <person name="Jiao Y."/>
            <person name="Liang X."/>
            <person name="Jin J."/>
            <person name="Gao L."/>
            <person name="Zheng W."/>
            <person name="Hao B."/>
            <person name="Liu S."/>
            <person name="Wang W."/>
            <person name="Yuan L."/>
            <person name="Cao M."/>
            <person name="McDermott J."/>
            <person name="Samudrala R."/>
            <person name="Wang J."/>
            <person name="Wong G.K."/>
            <person name="Yang H."/>
        </authorList>
    </citation>
    <scope>NUCLEOTIDE SEQUENCE [LARGE SCALE GENOMIC DNA]</scope>
    <source>
        <strain evidence="5">cv. 93-11</strain>
    </source>
</reference>
<accession>B8BJ14</accession>